<evidence type="ECO:0000313" key="2">
    <source>
        <dbReference type="Proteomes" id="UP001198571"/>
    </source>
</evidence>
<accession>A0ABS8CR28</accession>
<reference evidence="1 2" key="1">
    <citation type="submission" date="2020-07" db="EMBL/GenBank/DDBJ databases">
        <title>Pseudogemmobacter sp. nov., isolated from poultry manure in Taiwan.</title>
        <authorList>
            <person name="Lin S.-Y."/>
            <person name="Tang Y.-S."/>
            <person name="Young C.-C."/>
        </authorList>
    </citation>
    <scope>NUCLEOTIDE SEQUENCE [LARGE SCALE GENOMIC DNA]</scope>
    <source>
        <strain evidence="1 2">CC-YST710</strain>
    </source>
</reference>
<gene>
    <name evidence="1" type="ORF">H0485_17660</name>
</gene>
<name>A0ABS8CR28_9RHOB</name>
<dbReference type="EMBL" id="JACDXX010000020">
    <property type="protein sequence ID" value="MCB5411824.1"/>
    <property type="molecule type" value="Genomic_DNA"/>
</dbReference>
<dbReference type="RefSeq" id="WP_226937275.1">
    <property type="nucleotide sequence ID" value="NZ_JACDXX010000020.1"/>
</dbReference>
<proteinExistence type="predicted"/>
<comment type="caution">
    <text evidence="1">The sequence shown here is derived from an EMBL/GenBank/DDBJ whole genome shotgun (WGS) entry which is preliminary data.</text>
</comment>
<organism evidence="1 2">
    <name type="scientific">Pseudogemmobacter faecipullorum</name>
    <dbReference type="NCBI Taxonomy" id="2755041"/>
    <lineage>
        <taxon>Bacteria</taxon>
        <taxon>Pseudomonadati</taxon>
        <taxon>Pseudomonadota</taxon>
        <taxon>Alphaproteobacteria</taxon>
        <taxon>Rhodobacterales</taxon>
        <taxon>Paracoccaceae</taxon>
        <taxon>Pseudogemmobacter</taxon>
    </lineage>
</organism>
<evidence type="ECO:0000313" key="1">
    <source>
        <dbReference type="EMBL" id="MCB5411824.1"/>
    </source>
</evidence>
<protein>
    <submittedName>
        <fullName evidence="1">Uncharacterized protein</fullName>
    </submittedName>
</protein>
<sequence>MTGRMDAEALRALVDATDPCVFCDGRGHEMCGYADAECTCGSETEDCKFCDGKGAVVSSAATLKLEKASRALAAEVLELRAALTRISRTIIVSECQQIAREALGE</sequence>
<keyword evidence="2" id="KW-1185">Reference proteome</keyword>
<dbReference type="Proteomes" id="UP001198571">
    <property type="component" value="Unassembled WGS sequence"/>
</dbReference>